<dbReference type="EMBL" id="CADCTY010001815">
    <property type="protein sequence ID" value="CAA9388542.1"/>
    <property type="molecule type" value="Genomic_DNA"/>
</dbReference>
<protein>
    <submittedName>
        <fullName evidence="1">Uncharacterized protein</fullName>
    </submittedName>
</protein>
<gene>
    <name evidence="1" type="ORF">AVDCRST_MAG94-5271</name>
</gene>
<reference evidence="1" key="1">
    <citation type="submission" date="2020-02" db="EMBL/GenBank/DDBJ databases">
        <authorList>
            <person name="Meier V. D."/>
        </authorList>
    </citation>
    <scope>NUCLEOTIDE SEQUENCE</scope>
    <source>
        <strain evidence="1">AVDCRST_MAG94</strain>
    </source>
</reference>
<dbReference type="AlphaFoldDB" id="A0A6J4NLG9"/>
<sequence length="77" mass="8276">MGLQPFSLSLGSRYYRSSRVAATPFSPQGIDHGSVRAAMPSPIPRERAEIALEYLNHSATSCYSCLSTDGDGIVNLT</sequence>
<accession>A0A6J4NLG9</accession>
<evidence type="ECO:0000313" key="1">
    <source>
        <dbReference type="EMBL" id="CAA9388542.1"/>
    </source>
</evidence>
<proteinExistence type="predicted"/>
<name>A0A6J4NLG9_9CYAN</name>
<organism evidence="1">
    <name type="scientific">uncultured Leptolyngbya sp</name>
    <dbReference type="NCBI Taxonomy" id="332963"/>
    <lineage>
        <taxon>Bacteria</taxon>
        <taxon>Bacillati</taxon>
        <taxon>Cyanobacteriota</taxon>
        <taxon>Cyanophyceae</taxon>
        <taxon>Leptolyngbyales</taxon>
        <taxon>Leptolyngbyaceae</taxon>
        <taxon>Leptolyngbya group</taxon>
        <taxon>Leptolyngbya</taxon>
        <taxon>environmental samples</taxon>
    </lineage>
</organism>